<dbReference type="FunFam" id="1.10.540.10:FF:000026">
    <property type="entry name" value="Acyl-CoA dehydrogenase medium chain"/>
    <property type="match status" value="1"/>
</dbReference>
<dbReference type="InterPro" id="IPR006091">
    <property type="entry name" value="Acyl-CoA_Oxase/DH_mid-dom"/>
</dbReference>
<dbReference type="EMBL" id="CP003378">
    <property type="protein sequence ID" value="AFZ69997.1"/>
    <property type="molecule type" value="Genomic_DNA"/>
</dbReference>
<evidence type="ECO:0000256" key="4">
    <source>
        <dbReference type="ARBA" id="ARBA00022827"/>
    </source>
</evidence>
<dbReference type="Pfam" id="PF00441">
    <property type="entry name" value="Acyl-CoA_dh_1"/>
    <property type="match status" value="1"/>
</dbReference>
<evidence type="ECO:0000259" key="9">
    <source>
        <dbReference type="Pfam" id="PF02771"/>
    </source>
</evidence>
<comment type="cofactor">
    <cofactor evidence="1 6">
        <name>FAD</name>
        <dbReference type="ChEBI" id="CHEBI:57692"/>
    </cofactor>
</comment>
<reference evidence="11" key="1">
    <citation type="submission" date="2012-03" db="EMBL/GenBank/DDBJ databases">
        <title>Complete genome of Caldisphaera lagunensis DSM 15908.</title>
        <authorList>
            <person name="Lucas S."/>
            <person name="Copeland A."/>
            <person name="Lapidus A."/>
            <person name="Glavina del Rio T."/>
            <person name="Dalin E."/>
            <person name="Tice H."/>
            <person name="Bruce D."/>
            <person name="Goodwin L."/>
            <person name="Pitluck S."/>
            <person name="Peters L."/>
            <person name="Mikhailova N."/>
            <person name="Teshima H."/>
            <person name="Kyrpides N."/>
            <person name="Mavromatis K."/>
            <person name="Ivanova N."/>
            <person name="Brettin T."/>
            <person name="Detter J.C."/>
            <person name="Han C."/>
            <person name="Larimer F."/>
            <person name="Land M."/>
            <person name="Hauser L."/>
            <person name="Markowitz V."/>
            <person name="Cheng J.-F."/>
            <person name="Hugenholtz P."/>
            <person name="Woyke T."/>
            <person name="Wu D."/>
            <person name="Spring S."/>
            <person name="Schroeder M."/>
            <person name="Brambilla E."/>
            <person name="Klenk H.-P."/>
            <person name="Eisen J.A."/>
        </authorList>
    </citation>
    <scope>NUCLEOTIDE SEQUENCE [LARGE SCALE GENOMIC DNA]</scope>
    <source>
        <strain evidence="11">DSM 15908 / JCM 11604 / IC-154</strain>
    </source>
</reference>
<dbReference type="PANTHER" id="PTHR43884">
    <property type="entry name" value="ACYL-COA DEHYDROGENASE"/>
    <property type="match status" value="1"/>
</dbReference>
<dbReference type="FunFam" id="1.20.140.10:FF:000001">
    <property type="entry name" value="Acyl-CoA dehydrogenase"/>
    <property type="match status" value="1"/>
</dbReference>
<dbReference type="Gene3D" id="1.20.140.10">
    <property type="entry name" value="Butyryl-CoA Dehydrogenase, subunit A, domain 3"/>
    <property type="match status" value="1"/>
</dbReference>
<dbReference type="SUPFAM" id="SSF56645">
    <property type="entry name" value="Acyl-CoA dehydrogenase NM domain-like"/>
    <property type="match status" value="1"/>
</dbReference>
<evidence type="ECO:0000313" key="10">
    <source>
        <dbReference type="EMBL" id="AFZ69997.1"/>
    </source>
</evidence>
<sequence>MSAKSDIDLLRSSVREFSEKVLMPVAKKIDAENFISEDILNQVANMGYFALRVPDKYGGPNLSTLESAIVVEELARASGAVAIMATVSGTMVAYPLVHYASEELKEEYLGRLSKGKIGAFALSEPCCGSDAANITTKAEIDGNDYVINGRKTWITNSTYADFFLVAARTGKQEDRHKGITIFVVDNKDCIEKSKLDMMGYRGSGTSELLFKDCRVPKENIVGEVNNGFKIIIDGLNEGRIITASTGLGIMQAAFDESLNYAKIRETMGKPIIEHEMVQSMIADMKVKLEASRLLIYNAAQKIDNNEIDYPMWSSIAKYATAKWGVDVVRLAMQVEGGFGYSKESNVERYYRDIKMIEIGDGTNEIQKLVISRSLAGKITSPRLKH</sequence>
<gene>
    <name evidence="10" type="ordered locus">Calag_0215</name>
</gene>
<keyword evidence="3 6" id="KW-0285">Flavoprotein</keyword>
<evidence type="ECO:0000259" key="7">
    <source>
        <dbReference type="Pfam" id="PF00441"/>
    </source>
</evidence>
<accession>L0AA44</accession>
<keyword evidence="5 6" id="KW-0560">Oxidoreductase</keyword>
<evidence type="ECO:0000256" key="3">
    <source>
        <dbReference type="ARBA" id="ARBA00022630"/>
    </source>
</evidence>
<dbReference type="AlphaFoldDB" id="L0AA44"/>
<name>L0AA44_CALLD</name>
<dbReference type="PANTHER" id="PTHR43884:SF12">
    <property type="entry name" value="ISOVALERYL-COA DEHYDROGENASE, MITOCHONDRIAL-RELATED"/>
    <property type="match status" value="1"/>
</dbReference>
<dbReference type="PIRSF" id="PIRSF016578">
    <property type="entry name" value="HsaA"/>
    <property type="match status" value="1"/>
</dbReference>
<evidence type="ECO:0000259" key="8">
    <source>
        <dbReference type="Pfam" id="PF02770"/>
    </source>
</evidence>
<feature type="domain" description="Acyl-CoA dehydrogenase/oxidase N-terminal" evidence="9">
    <location>
        <begin position="8"/>
        <end position="116"/>
    </location>
</feature>
<dbReference type="HOGENOM" id="CLU_018204_0_2_2"/>
<dbReference type="InterPro" id="IPR046373">
    <property type="entry name" value="Acyl-CoA_Oxase/DH_mid-dom_sf"/>
</dbReference>
<dbReference type="eggNOG" id="arCOG01707">
    <property type="taxonomic scope" value="Archaea"/>
</dbReference>
<dbReference type="Pfam" id="PF02771">
    <property type="entry name" value="Acyl-CoA_dh_N"/>
    <property type="match status" value="1"/>
</dbReference>
<keyword evidence="11" id="KW-1185">Reference proteome</keyword>
<feature type="domain" description="Acyl-CoA oxidase/dehydrogenase middle" evidence="8">
    <location>
        <begin position="119"/>
        <end position="213"/>
    </location>
</feature>
<dbReference type="Gene3D" id="2.40.110.10">
    <property type="entry name" value="Butyryl-CoA Dehydrogenase, subunit A, domain 2"/>
    <property type="match status" value="1"/>
</dbReference>
<evidence type="ECO:0000256" key="1">
    <source>
        <dbReference type="ARBA" id="ARBA00001974"/>
    </source>
</evidence>
<dbReference type="PROSITE" id="PS00073">
    <property type="entry name" value="ACYL_COA_DH_2"/>
    <property type="match status" value="1"/>
</dbReference>
<dbReference type="RefSeq" id="WP_015231895.1">
    <property type="nucleotide sequence ID" value="NC_019791.1"/>
</dbReference>
<proteinExistence type="inferred from homology"/>
<dbReference type="InterPro" id="IPR013786">
    <property type="entry name" value="AcylCoA_DH/ox_N"/>
</dbReference>
<dbReference type="GO" id="GO:0003995">
    <property type="term" value="F:acyl-CoA dehydrogenase activity"/>
    <property type="evidence" value="ECO:0007669"/>
    <property type="project" value="InterPro"/>
</dbReference>
<dbReference type="InterPro" id="IPR037069">
    <property type="entry name" value="AcylCoA_DH/ox_N_sf"/>
</dbReference>
<dbReference type="GO" id="GO:0050660">
    <property type="term" value="F:flavin adenine dinucleotide binding"/>
    <property type="evidence" value="ECO:0007669"/>
    <property type="project" value="InterPro"/>
</dbReference>
<evidence type="ECO:0000313" key="11">
    <source>
        <dbReference type="Proteomes" id="UP000010469"/>
    </source>
</evidence>
<protein>
    <submittedName>
        <fullName evidence="10">Acyl-CoA dehydrogenase</fullName>
    </submittedName>
</protein>
<dbReference type="OrthoDB" id="275197at2157"/>
<dbReference type="Gene3D" id="1.10.540.10">
    <property type="entry name" value="Acyl-CoA dehydrogenase/oxidase, N-terminal domain"/>
    <property type="match status" value="1"/>
</dbReference>
<evidence type="ECO:0000256" key="6">
    <source>
        <dbReference type="RuleBase" id="RU362125"/>
    </source>
</evidence>
<dbReference type="Proteomes" id="UP000010469">
    <property type="component" value="Chromosome"/>
</dbReference>
<organism evidence="10 11">
    <name type="scientific">Caldisphaera lagunensis (strain DSM 15908 / JCM 11604 / ANMR 0165 / IC-154)</name>
    <dbReference type="NCBI Taxonomy" id="1056495"/>
    <lineage>
        <taxon>Archaea</taxon>
        <taxon>Thermoproteota</taxon>
        <taxon>Thermoprotei</taxon>
        <taxon>Acidilobales</taxon>
        <taxon>Caldisphaeraceae</taxon>
        <taxon>Caldisphaera</taxon>
    </lineage>
</organism>
<comment type="similarity">
    <text evidence="2 6">Belongs to the acyl-CoA dehydrogenase family.</text>
</comment>
<evidence type="ECO:0000256" key="5">
    <source>
        <dbReference type="ARBA" id="ARBA00023002"/>
    </source>
</evidence>
<feature type="domain" description="Acyl-CoA dehydrogenase/oxidase C-terminal" evidence="7">
    <location>
        <begin position="225"/>
        <end position="374"/>
    </location>
</feature>
<dbReference type="KEGG" id="clg:Calag_0215"/>
<dbReference type="STRING" id="1056495.Calag_0215"/>
<dbReference type="InterPro" id="IPR006089">
    <property type="entry name" value="Acyl-CoA_DH_CS"/>
</dbReference>
<evidence type="ECO:0000256" key="2">
    <source>
        <dbReference type="ARBA" id="ARBA00009347"/>
    </source>
</evidence>
<dbReference type="SUPFAM" id="SSF47203">
    <property type="entry name" value="Acyl-CoA dehydrogenase C-terminal domain-like"/>
    <property type="match status" value="1"/>
</dbReference>
<dbReference type="InterPro" id="IPR036250">
    <property type="entry name" value="AcylCo_DH-like_C"/>
</dbReference>
<dbReference type="InterPro" id="IPR009100">
    <property type="entry name" value="AcylCoA_DH/oxidase_NM_dom_sf"/>
</dbReference>
<dbReference type="GeneID" id="14211475"/>
<dbReference type="InParanoid" id="L0AA44"/>
<dbReference type="FunFam" id="2.40.110.10:FF:000002">
    <property type="entry name" value="Acyl-CoA dehydrogenase fadE12"/>
    <property type="match status" value="1"/>
</dbReference>
<dbReference type="Pfam" id="PF02770">
    <property type="entry name" value="Acyl-CoA_dh_M"/>
    <property type="match status" value="1"/>
</dbReference>
<keyword evidence="4 6" id="KW-0274">FAD</keyword>
<dbReference type="InterPro" id="IPR009075">
    <property type="entry name" value="AcylCo_DH/oxidase_C"/>
</dbReference>